<evidence type="ECO:0000313" key="5">
    <source>
        <dbReference type="Proteomes" id="UP001151760"/>
    </source>
</evidence>
<feature type="region of interest" description="Disordered" evidence="2">
    <location>
        <begin position="102"/>
        <end position="131"/>
    </location>
</feature>
<evidence type="ECO:0000256" key="1">
    <source>
        <dbReference type="PROSITE-ProRule" id="PRU00047"/>
    </source>
</evidence>
<name>A0ABQ5HWQ4_9ASTR</name>
<keyword evidence="1" id="KW-0479">Metal-binding</keyword>
<dbReference type="InterPro" id="IPR001878">
    <property type="entry name" value="Znf_CCHC"/>
</dbReference>
<comment type="caution">
    <text evidence="4">The sequence shown here is derived from an EMBL/GenBank/DDBJ whole genome shotgun (WGS) entry which is preliminary data.</text>
</comment>
<reference evidence="4" key="1">
    <citation type="journal article" date="2022" name="Int. J. Mol. Sci.">
        <title>Draft Genome of Tanacetum Coccineum: Genomic Comparison of Closely Related Tanacetum-Family Plants.</title>
        <authorList>
            <person name="Yamashiro T."/>
            <person name="Shiraishi A."/>
            <person name="Nakayama K."/>
            <person name="Satake H."/>
        </authorList>
    </citation>
    <scope>NUCLEOTIDE SEQUENCE</scope>
</reference>
<dbReference type="Gene3D" id="4.10.60.10">
    <property type="entry name" value="Zinc finger, CCHC-type"/>
    <property type="match status" value="1"/>
</dbReference>
<evidence type="ECO:0000259" key="3">
    <source>
        <dbReference type="PROSITE" id="PS50158"/>
    </source>
</evidence>
<dbReference type="PROSITE" id="PS50158">
    <property type="entry name" value="ZF_CCHC"/>
    <property type="match status" value="1"/>
</dbReference>
<evidence type="ECO:0000256" key="2">
    <source>
        <dbReference type="SAM" id="MobiDB-lite"/>
    </source>
</evidence>
<organism evidence="4 5">
    <name type="scientific">Tanacetum coccineum</name>
    <dbReference type="NCBI Taxonomy" id="301880"/>
    <lineage>
        <taxon>Eukaryota</taxon>
        <taxon>Viridiplantae</taxon>
        <taxon>Streptophyta</taxon>
        <taxon>Embryophyta</taxon>
        <taxon>Tracheophyta</taxon>
        <taxon>Spermatophyta</taxon>
        <taxon>Magnoliopsida</taxon>
        <taxon>eudicotyledons</taxon>
        <taxon>Gunneridae</taxon>
        <taxon>Pentapetalae</taxon>
        <taxon>asterids</taxon>
        <taxon>campanulids</taxon>
        <taxon>Asterales</taxon>
        <taxon>Asteraceae</taxon>
        <taxon>Asteroideae</taxon>
        <taxon>Anthemideae</taxon>
        <taxon>Anthemidinae</taxon>
        <taxon>Tanacetum</taxon>
    </lineage>
</organism>
<proteinExistence type="predicted"/>
<gene>
    <name evidence="4" type="ORF">Tco_1080600</name>
</gene>
<sequence length="131" mass="15380">MADSKYKKEKYKSLALKAKQVLSDDDTSSSDNNDEEYAMAVKDFKKFFRRRGKFVRQPYDDKKNFRKIKEEKREDRRCFKCGDPNHFISDCPKNSFGDQRASVVGSWSDSGDDSKKKRNLPYDSLKRGTIR</sequence>
<dbReference type="SUPFAM" id="SSF57756">
    <property type="entry name" value="Retrovirus zinc finger-like domains"/>
    <property type="match status" value="1"/>
</dbReference>
<dbReference type="Pfam" id="PF00098">
    <property type="entry name" value="zf-CCHC"/>
    <property type="match status" value="1"/>
</dbReference>
<protein>
    <submittedName>
        <fullName evidence="4">Zf-CCHC domain-containing protein</fullName>
    </submittedName>
</protein>
<accession>A0ABQ5HWQ4</accession>
<dbReference type="Proteomes" id="UP001151760">
    <property type="component" value="Unassembled WGS sequence"/>
</dbReference>
<reference evidence="4" key="2">
    <citation type="submission" date="2022-01" db="EMBL/GenBank/DDBJ databases">
        <authorList>
            <person name="Yamashiro T."/>
            <person name="Shiraishi A."/>
            <person name="Satake H."/>
            <person name="Nakayama K."/>
        </authorList>
    </citation>
    <scope>NUCLEOTIDE SEQUENCE</scope>
</reference>
<dbReference type="InterPro" id="IPR036875">
    <property type="entry name" value="Znf_CCHC_sf"/>
</dbReference>
<feature type="domain" description="CCHC-type" evidence="3">
    <location>
        <begin position="76"/>
        <end position="93"/>
    </location>
</feature>
<keyword evidence="5" id="KW-1185">Reference proteome</keyword>
<evidence type="ECO:0000313" key="4">
    <source>
        <dbReference type="EMBL" id="GJT91755.1"/>
    </source>
</evidence>
<dbReference type="EMBL" id="BQNB010020047">
    <property type="protein sequence ID" value="GJT91755.1"/>
    <property type="molecule type" value="Genomic_DNA"/>
</dbReference>
<keyword evidence="1" id="KW-0862">Zinc</keyword>
<keyword evidence="1" id="KW-0863">Zinc-finger</keyword>
<dbReference type="SMART" id="SM00343">
    <property type="entry name" value="ZnF_C2HC"/>
    <property type="match status" value="1"/>
</dbReference>